<gene>
    <name evidence="2" type="ORF">NQ318_011546</name>
</gene>
<accession>A0AAV8Z6P8</accession>
<reference evidence="2" key="1">
    <citation type="journal article" date="2023" name="Insect Mol. Biol.">
        <title>Genome sequencing provides insights into the evolution of gene families encoding plant cell wall-degrading enzymes in longhorned beetles.</title>
        <authorList>
            <person name="Shin N.R."/>
            <person name="Okamura Y."/>
            <person name="Kirsch R."/>
            <person name="Pauchet Y."/>
        </authorList>
    </citation>
    <scope>NUCLEOTIDE SEQUENCE</scope>
    <source>
        <strain evidence="2">AMC_N1</strain>
    </source>
</reference>
<dbReference type="EMBL" id="JAPWTK010000011">
    <property type="protein sequence ID" value="KAJ8959814.1"/>
    <property type="molecule type" value="Genomic_DNA"/>
</dbReference>
<name>A0AAV8Z6P8_9CUCU</name>
<keyword evidence="3" id="KW-1185">Reference proteome</keyword>
<evidence type="ECO:0000313" key="3">
    <source>
        <dbReference type="Proteomes" id="UP001162162"/>
    </source>
</evidence>
<protein>
    <submittedName>
        <fullName evidence="2">Uncharacterized protein</fullName>
    </submittedName>
</protein>
<keyword evidence="1" id="KW-0812">Transmembrane</keyword>
<dbReference type="Proteomes" id="UP001162162">
    <property type="component" value="Unassembled WGS sequence"/>
</dbReference>
<feature type="transmembrane region" description="Helical" evidence="1">
    <location>
        <begin position="53"/>
        <end position="74"/>
    </location>
</feature>
<feature type="non-terminal residue" evidence="2">
    <location>
        <position position="1"/>
    </location>
</feature>
<feature type="transmembrane region" description="Helical" evidence="1">
    <location>
        <begin position="154"/>
        <end position="174"/>
    </location>
</feature>
<keyword evidence="1" id="KW-0472">Membrane</keyword>
<feature type="transmembrane region" description="Helical" evidence="1">
    <location>
        <begin position="21"/>
        <end position="41"/>
    </location>
</feature>
<evidence type="ECO:0000313" key="2">
    <source>
        <dbReference type="EMBL" id="KAJ8959814.1"/>
    </source>
</evidence>
<comment type="caution">
    <text evidence="2">The sequence shown here is derived from an EMBL/GenBank/DDBJ whole genome shotgun (WGS) entry which is preliminary data.</text>
</comment>
<proteinExistence type="predicted"/>
<organism evidence="2 3">
    <name type="scientific">Aromia moschata</name>
    <dbReference type="NCBI Taxonomy" id="1265417"/>
    <lineage>
        <taxon>Eukaryota</taxon>
        <taxon>Metazoa</taxon>
        <taxon>Ecdysozoa</taxon>
        <taxon>Arthropoda</taxon>
        <taxon>Hexapoda</taxon>
        <taxon>Insecta</taxon>
        <taxon>Pterygota</taxon>
        <taxon>Neoptera</taxon>
        <taxon>Endopterygota</taxon>
        <taxon>Coleoptera</taxon>
        <taxon>Polyphaga</taxon>
        <taxon>Cucujiformia</taxon>
        <taxon>Chrysomeloidea</taxon>
        <taxon>Cerambycidae</taxon>
        <taxon>Cerambycinae</taxon>
        <taxon>Callichromatini</taxon>
        <taxon>Aromia</taxon>
    </lineage>
</organism>
<sequence length="224" mass="25711">IANSTYKYINQKHLEQTMNKVFFLLQALGFFCQSLALNFGIQYAGTIGPSFQSFVTTASWCLMTSFLLLFCYVFSQKSFNLLKSSLFKTSKATMDLDPYNNDPKVMKKERVGHVEKNAWEPGSVMRRKQTRDSGEEETAFNAIASFSYITSCSYLGYAVNVFLQPMYLITPYYQVYPAMSAAYVSMGNYRLLNYIRGVRMVGTLLGVVYGYDAYKSYKYFKGYR</sequence>
<evidence type="ECO:0000256" key="1">
    <source>
        <dbReference type="SAM" id="Phobius"/>
    </source>
</evidence>
<dbReference type="AlphaFoldDB" id="A0AAV8Z6P8"/>
<feature type="transmembrane region" description="Helical" evidence="1">
    <location>
        <begin position="194"/>
        <end position="214"/>
    </location>
</feature>
<keyword evidence="1" id="KW-1133">Transmembrane helix</keyword>